<feature type="region of interest" description="Disordered" evidence="6">
    <location>
        <begin position="263"/>
        <end position="294"/>
    </location>
</feature>
<dbReference type="EC" id="3.6.1.54" evidence="8"/>
<dbReference type="PANTHER" id="PTHR34990">
    <property type="entry name" value="UDP-2,3-DIACYLGLUCOSAMINE HYDROLASE-RELATED"/>
    <property type="match status" value="1"/>
</dbReference>
<keyword evidence="3" id="KW-0479">Metal-binding</keyword>
<dbReference type="CDD" id="cd07398">
    <property type="entry name" value="MPP_YbbF-LpxH"/>
    <property type="match status" value="1"/>
</dbReference>
<evidence type="ECO:0000313" key="9">
    <source>
        <dbReference type="Proteomes" id="UP001595711"/>
    </source>
</evidence>
<dbReference type="SUPFAM" id="SSF56300">
    <property type="entry name" value="Metallo-dependent phosphatases"/>
    <property type="match status" value="1"/>
</dbReference>
<dbReference type="RefSeq" id="WP_379726554.1">
    <property type="nucleotide sequence ID" value="NZ_JBHRYJ010000002.1"/>
</dbReference>
<evidence type="ECO:0000256" key="3">
    <source>
        <dbReference type="ARBA" id="ARBA00022723"/>
    </source>
</evidence>
<evidence type="ECO:0000256" key="1">
    <source>
        <dbReference type="ARBA" id="ARBA00022475"/>
    </source>
</evidence>
<comment type="caution">
    <text evidence="8">The sequence shown here is derived from an EMBL/GenBank/DDBJ whole genome shotgun (WGS) entry which is preliminary data.</text>
</comment>
<evidence type="ECO:0000259" key="7">
    <source>
        <dbReference type="Pfam" id="PF00149"/>
    </source>
</evidence>
<dbReference type="EMBL" id="JBHRYJ010000002">
    <property type="protein sequence ID" value="MFC3676265.1"/>
    <property type="molecule type" value="Genomic_DNA"/>
</dbReference>
<dbReference type="Pfam" id="PF00149">
    <property type="entry name" value="Metallophos"/>
    <property type="match status" value="1"/>
</dbReference>
<evidence type="ECO:0000256" key="5">
    <source>
        <dbReference type="ARBA" id="ARBA00023211"/>
    </source>
</evidence>
<dbReference type="Gene3D" id="3.60.21.10">
    <property type="match status" value="1"/>
</dbReference>
<keyword evidence="8" id="KW-0378">Hydrolase</keyword>
<dbReference type="PANTHER" id="PTHR34990:SF2">
    <property type="entry name" value="BLL8164 PROTEIN"/>
    <property type="match status" value="1"/>
</dbReference>
<dbReference type="InterPro" id="IPR043461">
    <property type="entry name" value="LpxH-like"/>
</dbReference>
<dbReference type="Proteomes" id="UP001595711">
    <property type="component" value="Unassembled WGS sequence"/>
</dbReference>
<evidence type="ECO:0000256" key="4">
    <source>
        <dbReference type="ARBA" id="ARBA00023136"/>
    </source>
</evidence>
<keyword evidence="9" id="KW-1185">Reference proteome</keyword>
<dbReference type="InterPro" id="IPR004843">
    <property type="entry name" value="Calcineurin-like_PHP"/>
</dbReference>
<evidence type="ECO:0000256" key="2">
    <source>
        <dbReference type="ARBA" id="ARBA00022519"/>
    </source>
</evidence>
<evidence type="ECO:0000256" key="6">
    <source>
        <dbReference type="SAM" id="MobiDB-lite"/>
    </source>
</evidence>
<keyword evidence="4" id="KW-0472">Membrane</keyword>
<evidence type="ECO:0000313" key="8">
    <source>
        <dbReference type="EMBL" id="MFC3676265.1"/>
    </source>
</evidence>
<accession>A0ABV7VFG9</accession>
<keyword evidence="2" id="KW-0997">Cell inner membrane</keyword>
<protein>
    <submittedName>
        <fullName evidence="8">UDP-2,3-diacylglucosamine diphosphatase</fullName>
        <ecNumber evidence="8">3.6.1.54</ecNumber>
    </submittedName>
</protein>
<dbReference type="GO" id="GO:0016787">
    <property type="term" value="F:hydrolase activity"/>
    <property type="evidence" value="ECO:0007669"/>
    <property type="project" value="UniProtKB-KW"/>
</dbReference>
<organism evidence="8 9">
    <name type="scientific">Ferrovibrio xuzhouensis</name>
    <dbReference type="NCBI Taxonomy" id="1576914"/>
    <lineage>
        <taxon>Bacteria</taxon>
        <taxon>Pseudomonadati</taxon>
        <taxon>Pseudomonadota</taxon>
        <taxon>Alphaproteobacteria</taxon>
        <taxon>Rhodospirillales</taxon>
        <taxon>Rhodospirillaceae</taxon>
        <taxon>Ferrovibrio</taxon>
    </lineage>
</organism>
<keyword evidence="1" id="KW-1003">Cell membrane</keyword>
<keyword evidence="5" id="KW-0464">Manganese</keyword>
<sequence length="294" mass="33146">MNMALRPAHYRTIWISDIHLGTRGCKADLLLEFLRHTESDTLYLVGDIIDGWRLKRSWYWHQSHNDVVQKLLRKARKGTTVIYVPGNHDEALRDFTELQFGGVTVVMEAIHEAADGRRFLVTHGDHFDGIVTCAKWLALLGDAAYGFALSLNTWFNHVRRRMGLPYWSLSAYLKHKVKNAVEFISDYEQAIAEEARRRHVDGVVCGHIHHAEIRDIDGILYCNDGDWVESCTALVEHFDGRLEILHWAELRETLDLEPAALADEESHAETGGIESGGGPVPAGAPRPVVPEPVA</sequence>
<name>A0ABV7VFG9_9PROT</name>
<feature type="compositionally biased region" description="Pro residues" evidence="6">
    <location>
        <begin position="282"/>
        <end position="294"/>
    </location>
</feature>
<gene>
    <name evidence="8" type="ORF">ACFOOQ_11970</name>
</gene>
<reference evidence="9" key="1">
    <citation type="journal article" date="2019" name="Int. J. Syst. Evol. Microbiol.">
        <title>The Global Catalogue of Microorganisms (GCM) 10K type strain sequencing project: providing services to taxonomists for standard genome sequencing and annotation.</title>
        <authorList>
            <consortium name="The Broad Institute Genomics Platform"/>
            <consortium name="The Broad Institute Genome Sequencing Center for Infectious Disease"/>
            <person name="Wu L."/>
            <person name="Ma J."/>
        </authorList>
    </citation>
    <scope>NUCLEOTIDE SEQUENCE [LARGE SCALE GENOMIC DNA]</scope>
    <source>
        <strain evidence="9">KCTC 42182</strain>
    </source>
</reference>
<proteinExistence type="predicted"/>
<feature type="domain" description="Calcineurin-like phosphoesterase" evidence="7">
    <location>
        <begin position="11"/>
        <end position="210"/>
    </location>
</feature>
<dbReference type="InterPro" id="IPR029052">
    <property type="entry name" value="Metallo-depent_PP-like"/>
</dbReference>